<evidence type="ECO:0000256" key="1">
    <source>
        <dbReference type="ARBA" id="ARBA00022837"/>
    </source>
</evidence>
<evidence type="ECO:0000313" key="3">
    <source>
        <dbReference type="EMBL" id="TFY96573.1"/>
    </source>
</evidence>
<dbReference type="Pfam" id="PF00353">
    <property type="entry name" value="HemolysinCabind"/>
    <property type="match status" value="2"/>
</dbReference>
<dbReference type="InterPro" id="IPR011049">
    <property type="entry name" value="Serralysin-like_metalloprot_C"/>
</dbReference>
<dbReference type="Proteomes" id="UP000297564">
    <property type="component" value="Unassembled WGS sequence"/>
</dbReference>
<dbReference type="EMBL" id="SMLL01000009">
    <property type="protein sequence ID" value="TFY96573.1"/>
    <property type="molecule type" value="Genomic_DNA"/>
</dbReference>
<dbReference type="InterPro" id="IPR001343">
    <property type="entry name" value="Hemolysn_Ca-bd"/>
</dbReference>
<sequence length="228" mass="23786">MGNELIGNGADNVLDGAAGADLMAGGAGDDLYWVDHAADVVVEQASEGMDTVMASVSYVLPDHVENLTLTGTAPGRNGTGNALDNVLTGNSARNVLTGGAGNDSYVWGRGWGTDRVEENDATAGNRDVLQLGPDVAPDQLWFQRIGDDLALSVIGTTDTAVIANWYRGAQFQVEEIRTDDGQALLARQVHLLVEAMASFSPPPLGQTSFTPNYQAALGGAIVANWTGL</sequence>
<keyword evidence="4" id="KW-1185">Reference proteome</keyword>
<organism evidence="3 4">
    <name type="scientific">Ramlibacter rhizophilus</name>
    <dbReference type="NCBI Taxonomy" id="1781167"/>
    <lineage>
        <taxon>Bacteria</taxon>
        <taxon>Pseudomonadati</taxon>
        <taxon>Pseudomonadota</taxon>
        <taxon>Betaproteobacteria</taxon>
        <taxon>Burkholderiales</taxon>
        <taxon>Comamonadaceae</taxon>
        <taxon>Ramlibacter</taxon>
    </lineage>
</organism>
<dbReference type="InterPro" id="IPR010566">
    <property type="entry name" value="Haemolys_ca-bd"/>
</dbReference>
<dbReference type="GO" id="GO:0005509">
    <property type="term" value="F:calcium ion binding"/>
    <property type="evidence" value="ECO:0007669"/>
    <property type="project" value="InterPro"/>
</dbReference>
<name>A0A4Z0BDM4_9BURK</name>
<dbReference type="Gene3D" id="2.150.10.10">
    <property type="entry name" value="Serralysin-like metalloprotease, C-terminal"/>
    <property type="match status" value="2"/>
</dbReference>
<dbReference type="AlphaFoldDB" id="A0A4Z0BDM4"/>
<dbReference type="SUPFAM" id="SSF51120">
    <property type="entry name" value="beta-Roll"/>
    <property type="match status" value="1"/>
</dbReference>
<protein>
    <recommendedName>
        <fullName evidence="2">Haemolysin-type calcium binding-related domain-containing protein</fullName>
    </recommendedName>
</protein>
<dbReference type="Pfam" id="PF06594">
    <property type="entry name" value="HCBP_related"/>
    <property type="match status" value="1"/>
</dbReference>
<reference evidence="3 4" key="1">
    <citation type="submission" date="2019-03" db="EMBL/GenBank/DDBJ databases">
        <title>Ramlibacter rhizophilus CCTCC AB2015357, whole genome shotgun sequence.</title>
        <authorList>
            <person name="Zhang X."/>
            <person name="Feng G."/>
            <person name="Zhu H."/>
        </authorList>
    </citation>
    <scope>NUCLEOTIDE SEQUENCE [LARGE SCALE GENOMIC DNA]</scope>
    <source>
        <strain evidence="3 4">CCTCC AB2015357</strain>
    </source>
</reference>
<dbReference type="OrthoDB" id="8607307at2"/>
<proteinExistence type="predicted"/>
<feature type="domain" description="Haemolysin-type calcium binding-related" evidence="2">
    <location>
        <begin position="148"/>
        <end position="181"/>
    </location>
</feature>
<comment type="caution">
    <text evidence="3">The sequence shown here is derived from an EMBL/GenBank/DDBJ whole genome shotgun (WGS) entry which is preliminary data.</text>
</comment>
<dbReference type="PRINTS" id="PR00313">
    <property type="entry name" value="CABNDNGRPT"/>
</dbReference>
<gene>
    <name evidence="3" type="ORF">EZ242_20565</name>
</gene>
<evidence type="ECO:0000259" key="2">
    <source>
        <dbReference type="Pfam" id="PF06594"/>
    </source>
</evidence>
<evidence type="ECO:0000313" key="4">
    <source>
        <dbReference type="Proteomes" id="UP000297564"/>
    </source>
</evidence>
<keyword evidence="1" id="KW-0106">Calcium</keyword>
<accession>A0A4Z0BDM4</accession>